<accession>A0A5D8QAH8</accession>
<proteinExistence type="predicted"/>
<reference evidence="2 3" key="1">
    <citation type="submission" date="2019-08" db="EMBL/GenBank/DDBJ databases">
        <title>Calorimonas adulescens gen. nov., sp. nov., an anaerobic thermophilic bacterium from Sakhalin hot spring.</title>
        <authorList>
            <person name="Khomyakova M.A."/>
            <person name="Merkel A.Y."/>
            <person name="Novikov A."/>
            <person name="Bonch-Osmolovskaya E.A."/>
            <person name="Slobodkin A.I."/>
        </authorList>
    </citation>
    <scope>NUCLEOTIDE SEQUENCE [LARGE SCALE GENOMIC DNA]</scope>
    <source>
        <strain evidence="2 3">A05MB</strain>
    </source>
</reference>
<dbReference type="EMBL" id="VTPS01000012">
    <property type="protein sequence ID" value="TZE81610.1"/>
    <property type="molecule type" value="Genomic_DNA"/>
</dbReference>
<dbReference type="Pfam" id="PF09704">
    <property type="entry name" value="Cas_Cas5d"/>
    <property type="match status" value="1"/>
</dbReference>
<dbReference type="InterPro" id="IPR021124">
    <property type="entry name" value="CRISPR-assoc_prot_Cas5"/>
</dbReference>
<dbReference type="GO" id="GO:0051607">
    <property type="term" value="P:defense response to virus"/>
    <property type="evidence" value="ECO:0007669"/>
    <property type="project" value="UniProtKB-KW"/>
</dbReference>
<organism evidence="2 3">
    <name type="scientific">Calorimonas adulescens</name>
    <dbReference type="NCBI Taxonomy" id="2606906"/>
    <lineage>
        <taxon>Bacteria</taxon>
        <taxon>Bacillati</taxon>
        <taxon>Bacillota</taxon>
        <taxon>Clostridia</taxon>
        <taxon>Thermoanaerobacterales</taxon>
        <taxon>Thermoanaerobacteraceae</taxon>
        <taxon>Calorimonas</taxon>
    </lineage>
</organism>
<dbReference type="AlphaFoldDB" id="A0A5D8QAH8"/>
<keyword evidence="3" id="KW-1185">Reference proteome</keyword>
<evidence type="ECO:0000256" key="1">
    <source>
        <dbReference type="ARBA" id="ARBA00023118"/>
    </source>
</evidence>
<dbReference type="InterPro" id="IPR013422">
    <property type="entry name" value="CRISPR-assoc_prot_Cas5_N"/>
</dbReference>
<dbReference type="Proteomes" id="UP000322976">
    <property type="component" value="Unassembled WGS sequence"/>
</dbReference>
<evidence type="ECO:0000313" key="3">
    <source>
        <dbReference type="Proteomes" id="UP000322976"/>
    </source>
</evidence>
<comment type="caution">
    <text evidence="2">The sequence shown here is derived from an EMBL/GenBank/DDBJ whole genome shotgun (WGS) entry which is preliminary data.</text>
</comment>
<dbReference type="CDD" id="cd09693">
    <property type="entry name" value="Cas5_I"/>
    <property type="match status" value="1"/>
</dbReference>
<name>A0A5D8QAH8_9THEO</name>
<sequence length="217" mass="24720">MRGIRFRLETPYFAAFRKPVSTSALDTYPVPPITTIKGLAACALGMKRDDFEFLDEVRVGLRPVYVEKPVKEKALLIKNALTPKDNIKAFWSSPFWRDFLVKPSYLVYVGGSDSLIDELLYGLQNPARPLYIGQSDDMVIIEDLVAMDIERVFSLVAHSIVEGIYPGCELMKLPLKFENDGNTLIYTQTLSIPYNGEIRLDSEKELYKFGDEYVELF</sequence>
<dbReference type="Gene3D" id="3.30.70.2660">
    <property type="match status" value="1"/>
</dbReference>
<dbReference type="RefSeq" id="WP_149545587.1">
    <property type="nucleotide sequence ID" value="NZ_VTPS01000012.1"/>
</dbReference>
<protein>
    <submittedName>
        <fullName evidence="2">CRISPR-associated protein Cas5</fullName>
    </submittedName>
</protein>
<gene>
    <name evidence="2" type="primary">cas5</name>
    <name evidence="2" type="ORF">FWJ32_08830</name>
</gene>
<dbReference type="GO" id="GO:0043571">
    <property type="term" value="P:maintenance of CRISPR repeat elements"/>
    <property type="evidence" value="ECO:0007669"/>
    <property type="project" value="InterPro"/>
</dbReference>
<keyword evidence="1" id="KW-0051">Antiviral defense</keyword>
<evidence type="ECO:0000313" key="2">
    <source>
        <dbReference type="EMBL" id="TZE81610.1"/>
    </source>
</evidence>
<dbReference type="NCBIfam" id="TIGR02593">
    <property type="entry name" value="CRISPR_cas5"/>
    <property type="match status" value="1"/>
</dbReference>